<dbReference type="PANTHER" id="PTHR43775">
    <property type="entry name" value="FATTY ACID SYNTHASE"/>
    <property type="match status" value="1"/>
</dbReference>
<feature type="domain" description="Ketosynthase family 3 (KS3)" evidence="1">
    <location>
        <begin position="1"/>
        <end position="208"/>
    </location>
</feature>
<organism evidence="2">
    <name type="scientific">Lygus hesperus</name>
    <name type="common">Western plant bug</name>
    <dbReference type="NCBI Taxonomy" id="30085"/>
    <lineage>
        <taxon>Eukaryota</taxon>
        <taxon>Metazoa</taxon>
        <taxon>Ecdysozoa</taxon>
        <taxon>Arthropoda</taxon>
        <taxon>Hexapoda</taxon>
        <taxon>Insecta</taxon>
        <taxon>Pterygota</taxon>
        <taxon>Neoptera</taxon>
        <taxon>Paraneoptera</taxon>
        <taxon>Hemiptera</taxon>
        <taxon>Heteroptera</taxon>
        <taxon>Panheteroptera</taxon>
        <taxon>Cimicomorpha</taxon>
        <taxon>Miridae</taxon>
        <taxon>Mirini</taxon>
        <taxon>Lygus</taxon>
    </lineage>
</organism>
<gene>
    <name evidence="2" type="primary">Fasn_1</name>
    <name evidence="2" type="ORF">CM83_210</name>
</gene>
<dbReference type="Pfam" id="PF00109">
    <property type="entry name" value="ketoacyl-synt"/>
    <property type="match status" value="1"/>
</dbReference>
<dbReference type="SUPFAM" id="SSF53901">
    <property type="entry name" value="Thiolase-like"/>
    <property type="match status" value="2"/>
</dbReference>
<dbReference type="Pfam" id="PF02801">
    <property type="entry name" value="Ketoacyl-synt_C"/>
    <property type="match status" value="1"/>
</dbReference>
<sequence>DATWSGGMEALQRAYDSIATGECVAAIVGSSSLIFAPQLSHHYQNMGRLSEDSITRSFSADANGYARSEGCVALFLQRAEHAKRSYATILGINTLNFGAKLNSFTEFSEEGYKRLLKGAYSKAKVKPEELAYLEADGVASRKVDAQELNAVSEVLLPGRRTPLLIGSVKSNLGHAEASSSLISVVKALIAMEKGVIPPNLNYSSPNPD</sequence>
<proteinExistence type="predicted"/>
<dbReference type="EMBL" id="GBHO01006231">
    <property type="protein sequence ID" value="JAG37373.1"/>
    <property type="molecule type" value="Transcribed_RNA"/>
</dbReference>
<dbReference type="SMART" id="SM00825">
    <property type="entry name" value="PKS_KS"/>
    <property type="match status" value="1"/>
</dbReference>
<reference evidence="2" key="1">
    <citation type="journal article" date="2014" name="PLoS ONE">
        <title>Transcriptome-Based Identification of ABC Transporters in the Western Tarnished Plant Bug Lygus hesperus.</title>
        <authorList>
            <person name="Hull J.J."/>
            <person name="Chaney K."/>
            <person name="Geib S.M."/>
            <person name="Fabrick J.A."/>
            <person name="Brent C.S."/>
            <person name="Walsh D."/>
            <person name="Lavine L.C."/>
        </authorList>
    </citation>
    <scope>NUCLEOTIDE SEQUENCE</scope>
</reference>
<dbReference type="InterPro" id="IPR016039">
    <property type="entry name" value="Thiolase-like"/>
</dbReference>
<dbReference type="PANTHER" id="PTHR43775:SF23">
    <property type="entry name" value="FATTY ACID SYNTHASE 3"/>
    <property type="match status" value="1"/>
</dbReference>
<dbReference type="InterPro" id="IPR050091">
    <property type="entry name" value="PKS_NRPS_Biosynth_Enz"/>
</dbReference>
<feature type="non-terminal residue" evidence="2">
    <location>
        <position position="1"/>
    </location>
</feature>
<dbReference type="InterPro" id="IPR014030">
    <property type="entry name" value="Ketoacyl_synth_N"/>
</dbReference>
<evidence type="ECO:0000259" key="1">
    <source>
        <dbReference type="PROSITE" id="PS52004"/>
    </source>
</evidence>
<name>A0A0A9Z203_LYGHE</name>
<dbReference type="InterPro" id="IPR020841">
    <property type="entry name" value="PKS_Beta-ketoAc_synthase_dom"/>
</dbReference>
<dbReference type="CDD" id="cd00833">
    <property type="entry name" value="PKS"/>
    <property type="match status" value="1"/>
</dbReference>
<dbReference type="GO" id="GO:0004312">
    <property type="term" value="F:fatty acid synthase activity"/>
    <property type="evidence" value="ECO:0007669"/>
    <property type="project" value="TreeGrafter"/>
</dbReference>
<dbReference type="InterPro" id="IPR014031">
    <property type="entry name" value="Ketoacyl_synth_C"/>
</dbReference>
<dbReference type="GO" id="GO:0006633">
    <property type="term" value="P:fatty acid biosynthetic process"/>
    <property type="evidence" value="ECO:0007669"/>
    <property type="project" value="TreeGrafter"/>
</dbReference>
<protein>
    <submittedName>
        <fullName evidence="2">Fatty acid synthase</fullName>
    </submittedName>
</protein>
<dbReference type="PROSITE" id="PS52004">
    <property type="entry name" value="KS3_2"/>
    <property type="match status" value="1"/>
</dbReference>
<dbReference type="Gene3D" id="3.40.47.10">
    <property type="match status" value="1"/>
</dbReference>
<accession>A0A0A9Z203</accession>
<evidence type="ECO:0000313" key="2">
    <source>
        <dbReference type="EMBL" id="JAG37373.1"/>
    </source>
</evidence>
<feature type="non-terminal residue" evidence="2">
    <location>
        <position position="208"/>
    </location>
</feature>
<reference evidence="2" key="2">
    <citation type="submission" date="2014-07" db="EMBL/GenBank/DDBJ databases">
        <authorList>
            <person name="Hull J."/>
        </authorList>
    </citation>
    <scope>NUCLEOTIDE SEQUENCE</scope>
</reference>
<dbReference type="AlphaFoldDB" id="A0A0A9Z203"/>